<name>A0A653DG19_CALMS</name>
<evidence type="ECO:0000313" key="4">
    <source>
        <dbReference type="Proteomes" id="UP000410492"/>
    </source>
</evidence>
<dbReference type="PANTHER" id="PTHR46014">
    <property type="entry name" value="TETRATRICOPEPTIDE REPEAT PROTEIN 1"/>
    <property type="match status" value="1"/>
</dbReference>
<gene>
    <name evidence="3" type="ORF">CALMAC_LOCUS17058</name>
</gene>
<dbReference type="EMBL" id="CAACVG010011774">
    <property type="protein sequence ID" value="VEN58806.1"/>
    <property type="molecule type" value="Genomic_DNA"/>
</dbReference>
<dbReference type="Proteomes" id="UP000410492">
    <property type="component" value="Unassembled WGS sequence"/>
</dbReference>
<organism evidence="3 4">
    <name type="scientific">Callosobruchus maculatus</name>
    <name type="common">Southern cowpea weevil</name>
    <name type="synonym">Pulse bruchid</name>
    <dbReference type="NCBI Taxonomy" id="64391"/>
    <lineage>
        <taxon>Eukaryota</taxon>
        <taxon>Metazoa</taxon>
        <taxon>Ecdysozoa</taxon>
        <taxon>Arthropoda</taxon>
        <taxon>Hexapoda</taxon>
        <taxon>Insecta</taxon>
        <taxon>Pterygota</taxon>
        <taxon>Neoptera</taxon>
        <taxon>Endopterygota</taxon>
        <taxon>Coleoptera</taxon>
        <taxon>Polyphaga</taxon>
        <taxon>Cucujiformia</taxon>
        <taxon>Chrysomeloidea</taxon>
        <taxon>Chrysomelidae</taxon>
        <taxon>Bruchinae</taxon>
        <taxon>Bruchini</taxon>
        <taxon>Callosobruchus</taxon>
    </lineage>
</organism>
<dbReference type="InterPro" id="IPR052769">
    <property type="entry name" value="TPR_domain_protein"/>
</dbReference>
<evidence type="ECO:0000256" key="1">
    <source>
        <dbReference type="PROSITE-ProRule" id="PRU00339"/>
    </source>
</evidence>
<evidence type="ECO:0000313" key="3">
    <source>
        <dbReference type="EMBL" id="VEN58806.1"/>
    </source>
</evidence>
<dbReference type="InterPro" id="IPR011990">
    <property type="entry name" value="TPR-like_helical_dom_sf"/>
</dbReference>
<accession>A0A653DG19</accession>
<sequence>MSQKDNIPTNEVIVDDITSKLEAECCVSGENEKLGATAEDVAKAERDSQIPKNFEDSDAESDKEEHDDDYVDEVAMKDLESTLSDKDKELKYQEAVKLKAQGNEEFKAEKYLESIATYTKALRICPLKYPNDRSIFYANRAAAKTKLDRKKSAIDDCTKAIELNELYVKAYMRRAKLYEDTEKLDESLADYKKILELDPANREAREAQYRLPPLIAERNEKMKEEMLGKLKSLGDMILKPFGLSTQNFEMNQDPNSGGYSINFKQNPN</sequence>
<proteinExistence type="predicted"/>
<reference evidence="3 4" key="1">
    <citation type="submission" date="2019-01" db="EMBL/GenBank/DDBJ databases">
        <authorList>
            <person name="Sayadi A."/>
        </authorList>
    </citation>
    <scope>NUCLEOTIDE SEQUENCE [LARGE SCALE GENOMIC DNA]</scope>
</reference>
<dbReference type="PANTHER" id="PTHR46014:SF1">
    <property type="entry name" value="TETRATRICOPEPTIDE REPEAT PROTEIN 1"/>
    <property type="match status" value="1"/>
</dbReference>
<feature type="compositionally biased region" description="Basic and acidic residues" evidence="2">
    <location>
        <begin position="40"/>
        <end position="55"/>
    </location>
</feature>
<dbReference type="OrthoDB" id="1872379at2759"/>
<feature type="region of interest" description="Disordered" evidence="2">
    <location>
        <begin position="35"/>
        <end position="69"/>
    </location>
</feature>
<keyword evidence="4" id="KW-1185">Reference proteome</keyword>
<dbReference type="PROSITE" id="PS50005">
    <property type="entry name" value="TPR"/>
    <property type="match status" value="1"/>
</dbReference>
<evidence type="ECO:0008006" key="5">
    <source>
        <dbReference type="Google" id="ProtNLM"/>
    </source>
</evidence>
<dbReference type="AlphaFoldDB" id="A0A653DG19"/>
<dbReference type="SMART" id="SM00028">
    <property type="entry name" value="TPR"/>
    <property type="match status" value="3"/>
</dbReference>
<dbReference type="Gene3D" id="1.25.40.10">
    <property type="entry name" value="Tetratricopeptide repeat domain"/>
    <property type="match status" value="1"/>
</dbReference>
<feature type="compositionally biased region" description="Acidic residues" evidence="2">
    <location>
        <begin position="56"/>
        <end position="69"/>
    </location>
</feature>
<protein>
    <recommendedName>
        <fullName evidence="5">Tetratricopeptide repeat protein 1</fullName>
    </recommendedName>
</protein>
<feature type="repeat" description="TPR" evidence="1">
    <location>
        <begin position="168"/>
        <end position="201"/>
    </location>
</feature>
<dbReference type="InterPro" id="IPR019734">
    <property type="entry name" value="TPR_rpt"/>
</dbReference>
<dbReference type="Pfam" id="PF00515">
    <property type="entry name" value="TPR_1"/>
    <property type="match status" value="1"/>
</dbReference>
<keyword evidence="1" id="KW-0802">TPR repeat</keyword>
<evidence type="ECO:0000256" key="2">
    <source>
        <dbReference type="SAM" id="MobiDB-lite"/>
    </source>
</evidence>
<dbReference type="SUPFAM" id="SSF48452">
    <property type="entry name" value="TPR-like"/>
    <property type="match status" value="1"/>
</dbReference>